<evidence type="ECO:0000256" key="7">
    <source>
        <dbReference type="SAM" id="Phobius"/>
    </source>
</evidence>
<dbReference type="Proteomes" id="UP001500547">
    <property type="component" value="Unassembled WGS sequence"/>
</dbReference>
<dbReference type="InterPro" id="IPR002524">
    <property type="entry name" value="Cation_efflux"/>
</dbReference>
<keyword evidence="6 7" id="KW-0472">Membrane</keyword>
<feature type="domain" description="Cation efflux protein transmembrane" evidence="8">
    <location>
        <begin position="49"/>
        <end position="241"/>
    </location>
</feature>
<keyword evidence="11" id="KW-1185">Reference proteome</keyword>
<dbReference type="InterPro" id="IPR058533">
    <property type="entry name" value="Cation_efflux_TM"/>
</dbReference>
<feature type="transmembrane region" description="Helical" evidence="7">
    <location>
        <begin position="148"/>
        <end position="169"/>
    </location>
</feature>
<dbReference type="InterPro" id="IPR027469">
    <property type="entry name" value="Cation_efflux_TMD_sf"/>
</dbReference>
<protein>
    <submittedName>
        <fullName evidence="10">Cation diffusion facilitator family transporter</fullName>
    </submittedName>
</protein>
<evidence type="ECO:0000259" key="9">
    <source>
        <dbReference type="Pfam" id="PF16916"/>
    </source>
</evidence>
<gene>
    <name evidence="10" type="ORF">GCM10025770_07290</name>
</gene>
<feature type="transmembrane region" description="Helical" evidence="7">
    <location>
        <begin position="118"/>
        <end position="136"/>
    </location>
</feature>
<dbReference type="NCBIfam" id="TIGR01297">
    <property type="entry name" value="CDF"/>
    <property type="match status" value="1"/>
</dbReference>
<keyword evidence="5 7" id="KW-1133">Transmembrane helix</keyword>
<organism evidence="10 11">
    <name type="scientific">Viridibacterium curvum</name>
    <dbReference type="NCBI Taxonomy" id="1101404"/>
    <lineage>
        <taxon>Bacteria</taxon>
        <taxon>Pseudomonadati</taxon>
        <taxon>Pseudomonadota</taxon>
        <taxon>Betaproteobacteria</taxon>
        <taxon>Rhodocyclales</taxon>
        <taxon>Rhodocyclaceae</taxon>
        <taxon>Viridibacterium</taxon>
    </lineage>
</organism>
<dbReference type="Pfam" id="PF16916">
    <property type="entry name" value="ZT_dimer"/>
    <property type="match status" value="1"/>
</dbReference>
<evidence type="ECO:0000256" key="6">
    <source>
        <dbReference type="ARBA" id="ARBA00023136"/>
    </source>
</evidence>
<sequence>MPQSRSKSNSVAPDRLSLRFRTYYRGPANSPLQPMNATHFREARFYISLSIAAAVATITLKLFAWWISGSVGLLSDALESFVNLVGASFALWMIQIASTPPDADHPYGHSKAEYFSSGFEGMLIFAAAALILWTAIPRLFAPTPLESLGIGLWLSAASTALNFMVSRLLSRAGQRLRSVALEADARHLMTDVWTTLGVIVGLIAVALTGWLWLDALIAIGVALHILFEGWKLMRAATAGLMDESLPGEDLASIETVLEDFRAQGASFLQLKTRQAGSTRFVHVTVQVPGDWHVDVAHDLLDKVEARIAEALQGAQVSTHLEPLRSA</sequence>
<feature type="transmembrane region" description="Helical" evidence="7">
    <location>
        <begin position="190"/>
        <end position="209"/>
    </location>
</feature>
<evidence type="ECO:0000256" key="2">
    <source>
        <dbReference type="ARBA" id="ARBA00008114"/>
    </source>
</evidence>
<dbReference type="EMBL" id="BAABLD010000002">
    <property type="protein sequence ID" value="GAA5160059.1"/>
    <property type="molecule type" value="Genomic_DNA"/>
</dbReference>
<accession>A0ABP9QDF0</accession>
<keyword evidence="4 7" id="KW-0812">Transmembrane</keyword>
<reference evidence="11" key="1">
    <citation type="journal article" date="2019" name="Int. J. Syst. Evol. Microbiol.">
        <title>The Global Catalogue of Microorganisms (GCM) 10K type strain sequencing project: providing services to taxonomists for standard genome sequencing and annotation.</title>
        <authorList>
            <consortium name="The Broad Institute Genomics Platform"/>
            <consortium name="The Broad Institute Genome Sequencing Center for Infectious Disease"/>
            <person name="Wu L."/>
            <person name="Ma J."/>
        </authorList>
    </citation>
    <scope>NUCLEOTIDE SEQUENCE [LARGE SCALE GENOMIC DNA]</scope>
    <source>
        <strain evidence="11">JCM 18715</strain>
    </source>
</reference>
<evidence type="ECO:0000256" key="1">
    <source>
        <dbReference type="ARBA" id="ARBA00004141"/>
    </source>
</evidence>
<name>A0ABP9QDF0_9RHOO</name>
<evidence type="ECO:0000256" key="4">
    <source>
        <dbReference type="ARBA" id="ARBA00022692"/>
    </source>
</evidence>
<comment type="caution">
    <text evidence="10">The sequence shown here is derived from an EMBL/GenBank/DDBJ whole genome shotgun (WGS) entry which is preliminary data.</text>
</comment>
<keyword evidence="3" id="KW-0813">Transport</keyword>
<dbReference type="InterPro" id="IPR036837">
    <property type="entry name" value="Cation_efflux_CTD_sf"/>
</dbReference>
<evidence type="ECO:0000256" key="3">
    <source>
        <dbReference type="ARBA" id="ARBA00022448"/>
    </source>
</evidence>
<feature type="domain" description="Cation efflux protein cytoplasmic" evidence="9">
    <location>
        <begin position="245"/>
        <end position="322"/>
    </location>
</feature>
<comment type="similarity">
    <text evidence="2">Belongs to the cation diffusion facilitator (CDF) transporter (TC 2.A.4) family.</text>
</comment>
<dbReference type="SUPFAM" id="SSF161111">
    <property type="entry name" value="Cation efflux protein transmembrane domain-like"/>
    <property type="match status" value="1"/>
</dbReference>
<evidence type="ECO:0000259" key="8">
    <source>
        <dbReference type="Pfam" id="PF01545"/>
    </source>
</evidence>
<dbReference type="InterPro" id="IPR027470">
    <property type="entry name" value="Cation_efflux_CTD"/>
</dbReference>
<dbReference type="Gene3D" id="1.20.1510.10">
    <property type="entry name" value="Cation efflux protein transmembrane domain"/>
    <property type="match status" value="1"/>
</dbReference>
<evidence type="ECO:0000313" key="10">
    <source>
        <dbReference type="EMBL" id="GAA5160059.1"/>
    </source>
</evidence>
<dbReference type="SUPFAM" id="SSF160240">
    <property type="entry name" value="Cation efflux protein cytoplasmic domain-like"/>
    <property type="match status" value="1"/>
</dbReference>
<dbReference type="PANTHER" id="PTHR43840:SF15">
    <property type="entry name" value="MITOCHONDRIAL METAL TRANSPORTER 1-RELATED"/>
    <property type="match status" value="1"/>
</dbReference>
<evidence type="ECO:0000313" key="11">
    <source>
        <dbReference type="Proteomes" id="UP001500547"/>
    </source>
</evidence>
<evidence type="ECO:0000256" key="5">
    <source>
        <dbReference type="ARBA" id="ARBA00022989"/>
    </source>
</evidence>
<dbReference type="Pfam" id="PF01545">
    <property type="entry name" value="Cation_efflux"/>
    <property type="match status" value="1"/>
</dbReference>
<feature type="transmembrane region" description="Helical" evidence="7">
    <location>
        <begin position="45"/>
        <end position="68"/>
    </location>
</feature>
<dbReference type="Gene3D" id="3.30.70.1350">
    <property type="entry name" value="Cation efflux protein, cytoplasmic domain"/>
    <property type="match status" value="1"/>
</dbReference>
<feature type="transmembrane region" description="Helical" evidence="7">
    <location>
        <begin position="80"/>
        <end position="97"/>
    </location>
</feature>
<comment type="subcellular location">
    <subcellularLocation>
        <location evidence="1">Membrane</location>
        <topology evidence="1">Multi-pass membrane protein</topology>
    </subcellularLocation>
</comment>
<proteinExistence type="inferred from homology"/>
<dbReference type="InterPro" id="IPR050291">
    <property type="entry name" value="CDF_Transporter"/>
</dbReference>
<dbReference type="PANTHER" id="PTHR43840">
    <property type="entry name" value="MITOCHONDRIAL METAL TRANSPORTER 1-RELATED"/>
    <property type="match status" value="1"/>
</dbReference>